<dbReference type="EMBL" id="FMZA01000007">
    <property type="protein sequence ID" value="SDC40333.1"/>
    <property type="molecule type" value="Genomic_DNA"/>
</dbReference>
<dbReference type="STRING" id="1236220.SAMN04488112_107140"/>
<dbReference type="Pfam" id="PF02566">
    <property type="entry name" value="OsmC"/>
    <property type="match status" value="1"/>
</dbReference>
<dbReference type="SUPFAM" id="SSF82784">
    <property type="entry name" value="OsmC-like"/>
    <property type="match status" value="1"/>
</dbReference>
<reference evidence="1 2" key="1">
    <citation type="submission" date="2016-10" db="EMBL/GenBank/DDBJ databases">
        <authorList>
            <person name="de Groot N.N."/>
        </authorList>
    </citation>
    <scope>NUCLEOTIDE SEQUENCE [LARGE SCALE GENOMIC DNA]</scope>
    <source>
        <strain evidence="1 2">DSM 45514</strain>
    </source>
</reference>
<dbReference type="NCBIfam" id="TIGR03563">
    <property type="entry name" value="perox_SACOL1771"/>
    <property type="match status" value="1"/>
</dbReference>
<proteinExistence type="predicted"/>
<dbReference type="OrthoDB" id="2242871at2"/>
<dbReference type="InterPro" id="IPR003718">
    <property type="entry name" value="OsmC/Ohr_fam"/>
</dbReference>
<protein>
    <submittedName>
        <fullName evidence="1">Peroxiredoxin, SACOL1771 subfamily</fullName>
    </submittedName>
</protein>
<sequence length="148" mass="16064">MAQHEFHLTAEWNGGRNAEGTIRAGNLDTKISIPKEMGGPGVGTNPDEMLIGAAATCYLITLAAMLERKQIPVDKLTLETTGVVSENRGRLKFESITHYPHVVLGTEVTEQQVEEAKGFTEKAEQSCMISNALRGNVELAVEARVEKA</sequence>
<dbReference type="PANTHER" id="PTHR42830">
    <property type="entry name" value="OSMOTICALLY INDUCIBLE FAMILY PROTEIN"/>
    <property type="match status" value="1"/>
</dbReference>
<evidence type="ECO:0000313" key="2">
    <source>
        <dbReference type="Proteomes" id="UP000199387"/>
    </source>
</evidence>
<dbReference type="PANTHER" id="PTHR42830:SF2">
    <property type="entry name" value="OSMC_OHR FAMILY PROTEIN"/>
    <property type="match status" value="1"/>
</dbReference>
<evidence type="ECO:0000313" key="1">
    <source>
        <dbReference type="EMBL" id="SDC40333.1"/>
    </source>
</evidence>
<dbReference type="InterPro" id="IPR036102">
    <property type="entry name" value="OsmC/Ohrsf"/>
</dbReference>
<dbReference type="Gene3D" id="3.30.300.20">
    <property type="match status" value="1"/>
</dbReference>
<accession>A0A1G6LB31</accession>
<dbReference type="InterPro" id="IPR052707">
    <property type="entry name" value="OsmC_Ohr_Peroxiredoxin"/>
</dbReference>
<dbReference type="RefSeq" id="WP_091568139.1">
    <property type="nucleotide sequence ID" value="NZ_FMZA01000007.1"/>
</dbReference>
<dbReference type="AlphaFoldDB" id="A0A1G6LB31"/>
<organism evidence="1 2">
    <name type="scientific">Melghirimyces thermohalophilus</name>
    <dbReference type="NCBI Taxonomy" id="1236220"/>
    <lineage>
        <taxon>Bacteria</taxon>
        <taxon>Bacillati</taxon>
        <taxon>Bacillota</taxon>
        <taxon>Bacilli</taxon>
        <taxon>Bacillales</taxon>
        <taxon>Thermoactinomycetaceae</taxon>
        <taxon>Melghirimyces</taxon>
    </lineage>
</organism>
<gene>
    <name evidence="1" type="ORF">SAMN04488112_107140</name>
</gene>
<name>A0A1G6LB31_9BACL</name>
<dbReference type="InterPro" id="IPR019905">
    <property type="entry name" value="OsmC-like_firmicutes"/>
</dbReference>
<dbReference type="InterPro" id="IPR015946">
    <property type="entry name" value="KH_dom-like_a/b"/>
</dbReference>
<keyword evidence="2" id="KW-1185">Reference proteome</keyword>
<dbReference type="Proteomes" id="UP000199387">
    <property type="component" value="Unassembled WGS sequence"/>
</dbReference>